<protein>
    <submittedName>
        <fullName evidence="2">Uncharacterized protein</fullName>
    </submittedName>
</protein>
<evidence type="ECO:0000256" key="1">
    <source>
        <dbReference type="SAM" id="MobiDB-lite"/>
    </source>
</evidence>
<dbReference type="Proteomes" id="UP000076858">
    <property type="component" value="Unassembled WGS sequence"/>
</dbReference>
<dbReference type="EMBL" id="LRGB01001409">
    <property type="protein sequence ID" value="KZS12024.1"/>
    <property type="molecule type" value="Genomic_DNA"/>
</dbReference>
<accession>A0A162DHZ8</accession>
<feature type="region of interest" description="Disordered" evidence="1">
    <location>
        <begin position="1"/>
        <end position="32"/>
    </location>
</feature>
<dbReference type="AlphaFoldDB" id="A0A162DHZ8"/>
<feature type="compositionally biased region" description="Low complexity" evidence="1">
    <location>
        <begin position="14"/>
        <end position="26"/>
    </location>
</feature>
<proteinExistence type="predicted"/>
<gene>
    <name evidence="2" type="ORF">APZ42_023112</name>
</gene>
<evidence type="ECO:0000313" key="2">
    <source>
        <dbReference type="EMBL" id="KZS12024.1"/>
    </source>
</evidence>
<reference evidence="2 3" key="1">
    <citation type="submission" date="2016-03" db="EMBL/GenBank/DDBJ databases">
        <title>EvidentialGene: Evidence-directed Construction of Genes on Genomes.</title>
        <authorList>
            <person name="Gilbert D.G."/>
            <person name="Choi J.-H."/>
            <person name="Mockaitis K."/>
            <person name="Colbourne J."/>
            <person name="Pfrender M."/>
        </authorList>
    </citation>
    <scope>NUCLEOTIDE SEQUENCE [LARGE SCALE GENOMIC DNA]</scope>
    <source>
        <strain evidence="2 3">Xinb3</strain>
        <tissue evidence="2">Complete organism</tissue>
    </source>
</reference>
<name>A0A162DHZ8_9CRUS</name>
<keyword evidence="3" id="KW-1185">Reference proteome</keyword>
<evidence type="ECO:0000313" key="3">
    <source>
        <dbReference type="Proteomes" id="UP000076858"/>
    </source>
</evidence>
<feature type="compositionally biased region" description="Basic and acidic residues" evidence="1">
    <location>
        <begin position="1"/>
        <end position="13"/>
    </location>
</feature>
<organism evidence="2 3">
    <name type="scientific">Daphnia magna</name>
    <dbReference type="NCBI Taxonomy" id="35525"/>
    <lineage>
        <taxon>Eukaryota</taxon>
        <taxon>Metazoa</taxon>
        <taxon>Ecdysozoa</taxon>
        <taxon>Arthropoda</taxon>
        <taxon>Crustacea</taxon>
        <taxon>Branchiopoda</taxon>
        <taxon>Diplostraca</taxon>
        <taxon>Cladocera</taxon>
        <taxon>Anomopoda</taxon>
        <taxon>Daphniidae</taxon>
        <taxon>Daphnia</taxon>
    </lineage>
</organism>
<sequence>MIRHSDSVMEEGKQQLAKQKQQSSQLVRLKGSDEETLDNMGWTVQKEALVLPGHSKDCKDNGFYQNSITVYCTPKDSEMVRQLRLHGRVVEPFKGNCIKVLLELSRRLVKIS</sequence>
<comment type="caution">
    <text evidence="2">The sequence shown here is derived from an EMBL/GenBank/DDBJ whole genome shotgun (WGS) entry which is preliminary data.</text>
</comment>